<feature type="domain" description="Death" evidence="17">
    <location>
        <begin position="1363"/>
        <end position="1447"/>
    </location>
</feature>
<evidence type="ECO:0000256" key="16">
    <source>
        <dbReference type="SAM" id="MobiDB-lite"/>
    </source>
</evidence>
<protein>
    <submittedName>
        <fullName evidence="19">Ankyrin 3</fullName>
    </submittedName>
</protein>
<feature type="domain" description="ZU5" evidence="18">
    <location>
        <begin position="882"/>
        <end position="1037"/>
    </location>
</feature>
<dbReference type="InterPro" id="IPR036770">
    <property type="entry name" value="Ankyrin_rpt-contain_sf"/>
</dbReference>
<evidence type="ECO:0000256" key="13">
    <source>
        <dbReference type="ARBA" id="ARBA00024012"/>
    </source>
</evidence>
<evidence type="ECO:0000256" key="9">
    <source>
        <dbReference type="ARBA" id="ARBA00023136"/>
    </source>
</evidence>
<dbReference type="Pfam" id="PF12796">
    <property type="entry name" value="Ank_2"/>
    <property type="match status" value="7"/>
</dbReference>
<dbReference type="InterPro" id="IPR000906">
    <property type="entry name" value="ZU5_dom"/>
</dbReference>
<feature type="repeat" description="ANK" evidence="15">
    <location>
        <begin position="146"/>
        <end position="169"/>
    </location>
</feature>
<dbReference type="FunFam" id="1.10.533.10:FF:000002">
    <property type="entry name" value="Ankyrin-3 isoform 2"/>
    <property type="match status" value="1"/>
</dbReference>
<dbReference type="GO" id="GO:0072659">
    <property type="term" value="P:protein localization to plasma membrane"/>
    <property type="evidence" value="ECO:0007669"/>
    <property type="project" value="UniProtKB-ARBA"/>
</dbReference>
<dbReference type="InterPro" id="IPR011029">
    <property type="entry name" value="DEATH-like_dom_sf"/>
</dbReference>
<evidence type="ECO:0000256" key="11">
    <source>
        <dbReference type="ARBA" id="ARBA00023228"/>
    </source>
</evidence>
<keyword evidence="20" id="KW-1185">Reference proteome</keyword>
<keyword evidence="4" id="KW-0963">Cytoplasm</keyword>
<name>A0A8C7U0D0_ONCMY</name>
<dbReference type="SMART" id="SM00218">
    <property type="entry name" value="ZU5"/>
    <property type="match status" value="1"/>
</dbReference>
<evidence type="ECO:0000259" key="17">
    <source>
        <dbReference type="PROSITE" id="PS50017"/>
    </source>
</evidence>
<feature type="compositionally biased region" description="Basic and acidic residues" evidence="16">
    <location>
        <begin position="1582"/>
        <end position="1592"/>
    </location>
</feature>
<evidence type="ECO:0000256" key="7">
    <source>
        <dbReference type="ARBA" id="ARBA00023018"/>
    </source>
</evidence>
<dbReference type="FunFam" id="1.25.40.20:FF:000003">
    <property type="entry name" value="Ankyrin, isoform B"/>
    <property type="match status" value="1"/>
</dbReference>
<feature type="repeat" description="ANK" evidence="15">
    <location>
        <begin position="340"/>
        <end position="372"/>
    </location>
</feature>
<dbReference type="Gene3D" id="2.60.40.2660">
    <property type="match status" value="1"/>
</dbReference>
<dbReference type="GO" id="GO:0005856">
    <property type="term" value="C:cytoskeleton"/>
    <property type="evidence" value="ECO:0007669"/>
    <property type="project" value="UniProtKB-SubCell"/>
</dbReference>
<dbReference type="Gene3D" id="1.10.533.10">
    <property type="entry name" value="Death Domain, Fas"/>
    <property type="match status" value="1"/>
</dbReference>
<dbReference type="PROSITE" id="PS50017">
    <property type="entry name" value="DEATH_DOMAIN"/>
    <property type="match status" value="1"/>
</dbReference>
<keyword evidence="7" id="KW-0770">Synapse</keyword>
<dbReference type="Proteomes" id="UP000694395">
    <property type="component" value="Chromosome 1"/>
</dbReference>
<keyword evidence="10" id="KW-0206">Cytoskeleton</keyword>
<feature type="repeat" description="ANK" evidence="15">
    <location>
        <begin position="583"/>
        <end position="615"/>
    </location>
</feature>
<dbReference type="SUPFAM" id="SSF47986">
    <property type="entry name" value="DEATH domain"/>
    <property type="match status" value="1"/>
</dbReference>
<dbReference type="CDD" id="cd08803">
    <property type="entry name" value="Death_ank3"/>
    <property type="match status" value="1"/>
</dbReference>
<keyword evidence="11" id="KW-0458">Lysosome</keyword>
<dbReference type="GO" id="GO:0005764">
    <property type="term" value="C:lysosome"/>
    <property type="evidence" value="ECO:0007669"/>
    <property type="project" value="UniProtKB-SubCell"/>
</dbReference>
<dbReference type="Ensembl" id="ENSOMYT00000098641.2">
    <property type="protein sequence ID" value="ENSOMYP00000090601.2"/>
    <property type="gene ID" value="ENSOMYG00000027964.2"/>
</dbReference>
<organism evidence="19 20">
    <name type="scientific">Oncorhynchus mykiss</name>
    <name type="common">Rainbow trout</name>
    <name type="synonym">Salmo gairdneri</name>
    <dbReference type="NCBI Taxonomy" id="8022"/>
    <lineage>
        <taxon>Eukaryota</taxon>
        <taxon>Metazoa</taxon>
        <taxon>Chordata</taxon>
        <taxon>Craniata</taxon>
        <taxon>Vertebrata</taxon>
        <taxon>Euteleostomi</taxon>
        <taxon>Actinopterygii</taxon>
        <taxon>Neopterygii</taxon>
        <taxon>Teleostei</taxon>
        <taxon>Protacanthopterygii</taxon>
        <taxon>Salmoniformes</taxon>
        <taxon>Salmonidae</taxon>
        <taxon>Salmoninae</taxon>
        <taxon>Oncorhynchus</taxon>
    </lineage>
</organism>
<feature type="repeat" description="ANK" evidence="15">
    <location>
        <begin position="484"/>
        <end position="516"/>
    </location>
</feature>
<accession>A0A8C7U0D0</accession>
<feature type="repeat" description="ANK" evidence="15">
    <location>
        <begin position="550"/>
        <end position="582"/>
    </location>
</feature>
<evidence type="ECO:0000313" key="20">
    <source>
        <dbReference type="Proteomes" id="UP000694395"/>
    </source>
</evidence>
<keyword evidence="5" id="KW-0597">Phosphoprotein</keyword>
<dbReference type="Pfam" id="PF00531">
    <property type="entry name" value="Death"/>
    <property type="match status" value="1"/>
</dbReference>
<dbReference type="InterPro" id="IPR040745">
    <property type="entry name" value="Ankyrin_UPA"/>
</dbReference>
<dbReference type="SMART" id="SM00248">
    <property type="entry name" value="ANK"/>
    <property type="match status" value="21"/>
</dbReference>
<feature type="repeat" description="ANK" evidence="15">
    <location>
        <begin position="451"/>
        <end position="483"/>
    </location>
</feature>
<feature type="repeat" description="ANK" evidence="15">
    <location>
        <begin position="208"/>
        <end position="240"/>
    </location>
</feature>
<proteinExistence type="predicted"/>
<feature type="repeat" description="ANK" evidence="15">
    <location>
        <begin position="373"/>
        <end position="397"/>
    </location>
</feature>
<dbReference type="Pfam" id="PF00023">
    <property type="entry name" value="Ank"/>
    <property type="match status" value="4"/>
</dbReference>
<dbReference type="InterPro" id="IPR051165">
    <property type="entry name" value="Multifunctional_ANK_Repeat"/>
</dbReference>
<feature type="repeat" description="ANK" evidence="15">
    <location>
        <begin position="241"/>
        <end position="273"/>
    </location>
</feature>
<dbReference type="Gene3D" id="1.25.40.20">
    <property type="entry name" value="Ankyrin repeat-containing domain"/>
    <property type="match status" value="3"/>
</dbReference>
<dbReference type="PRINTS" id="PR01415">
    <property type="entry name" value="ANKYRIN"/>
</dbReference>
<evidence type="ECO:0000256" key="15">
    <source>
        <dbReference type="PROSITE-ProRule" id="PRU00023"/>
    </source>
</evidence>
<comment type="subcellular location">
    <subcellularLocation>
        <location evidence="13">Cell membrane</location>
        <location evidence="13">Sarcolemma</location>
        <location evidence="13">T-tubule</location>
    </subcellularLocation>
    <subcellularLocation>
        <location evidence="1">Cytoplasm</location>
        <location evidence="1">Cytoskeleton</location>
    </subcellularLocation>
    <subcellularLocation>
        <location evidence="2">Lysosome</location>
    </subcellularLocation>
    <subcellularLocation>
        <location evidence="14">Postsynaptic cell membrane</location>
    </subcellularLocation>
</comment>
<evidence type="ECO:0000256" key="6">
    <source>
        <dbReference type="ARBA" id="ARBA00022737"/>
    </source>
</evidence>
<reference evidence="19" key="1">
    <citation type="submission" date="2020-07" db="EMBL/GenBank/DDBJ databases">
        <title>A long reads based de novo assembly of the rainbow trout Arlee double haploid line genome.</title>
        <authorList>
            <person name="Gao G."/>
            <person name="Palti Y."/>
        </authorList>
    </citation>
    <scope>NUCLEOTIDE SEQUENCE [LARGE SCALE GENOMIC DNA]</scope>
</reference>
<evidence type="ECO:0000256" key="5">
    <source>
        <dbReference type="ARBA" id="ARBA00022553"/>
    </source>
</evidence>
<dbReference type="PROSITE" id="PS51145">
    <property type="entry name" value="ZU5"/>
    <property type="match status" value="2"/>
</dbReference>
<keyword evidence="3" id="KW-1003">Cell membrane</keyword>
<evidence type="ECO:0000256" key="4">
    <source>
        <dbReference type="ARBA" id="ARBA00022490"/>
    </source>
</evidence>
<feature type="repeat" description="ANK" evidence="15">
    <location>
        <begin position="418"/>
        <end position="450"/>
    </location>
</feature>
<dbReference type="GO" id="GO:0007165">
    <property type="term" value="P:signal transduction"/>
    <property type="evidence" value="ECO:0007669"/>
    <property type="project" value="InterPro"/>
</dbReference>
<feature type="repeat" description="ANK" evidence="15">
    <location>
        <begin position="649"/>
        <end position="681"/>
    </location>
</feature>
<dbReference type="GO" id="GO:0045211">
    <property type="term" value="C:postsynaptic membrane"/>
    <property type="evidence" value="ECO:0007669"/>
    <property type="project" value="UniProtKB-SubCell"/>
</dbReference>
<evidence type="ECO:0000256" key="14">
    <source>
        <dbReference type="ARBA" id="ARBA00034100"/>
    </source>
</evidence>
<dbReference type="SUPFAM" id="SSF48403">
    <property type="entry name" value="Ankyrin repeat"/>
    <property type="match status" value="2"/>
</dbReference>
<feature type="repeat" description="ANK" evidence="15">
    <location>
        <begin position="616"/>
        <end position="648"/>
    </location>
</feature>
<evidence type="ECO:0000256" key="12">
    <source>
        <dbReference type="ARBA" id="ARBA00023257"/>
    </source>
</evidence>
<sequence length="1611" mass="176638">MAVEEAADFLTISDSNASYLRAARAGNLEKALDYLKSGVEINICNQNGLNALHLASKEGHVEVVAELLKLEANVDAATKKGNTALHIASLAGQTEVVKELVTNGANVNAQSQNGFTPLYMAAQENHIEVVRFLLEHNSSQSMATEDGFTPLAVALQQGHDQVVSLLLENDTKGKVRLPALHIAARKDDTKAAALLLQNDRNADVESKSGFTPLHIAAHYGNINVATLLLNRGGAVDFMARNDITPLHVASKRGNSNMVKLLLDRGSKIDAKTKDGLTPLHCGARSGHEQVVEILLDRGAPILSKTKNGLSPLHMATQGDHINCVQLLLQNDVPVDDVTNDYLTALHVAAHCGHYKVAKLIVDKKANPNAKALNGFTPLHIACKKNRSKVMELLLKHGGQRAGLTNWVQLNPVFVSLQDDQTALHISSRLGKADIVQQLLQRGASANAATTSGYTPLHLAAREGHEDVAAMLLDQGASLSASTKKGFSPLHVAAKYGKMEVASLLLQKRAAPDAAGKSGLTPLHVAAHYDNQRVALLLLDQGASPHAAAKNGYTPLHIAAKKNQMDIGTTLLEYGADTNAVTRQGISPVHLAAQGGSVDLVSLLLTKNASVNMGNKSGLTPLHLAAQEDKVNVAEVLLNQGADVDPSTKMGYTPLHVACHYGNVKMADFLIQNQARVDDKTKNGYTPLHQAAQQGHTHIINLLLQHGASANQLTVNGSTALSIACRLGYISVVDTLRPVTDENLTSTATEKHKMNIPETMNEFLDMSDDEGEDAMTGDTDKYLRPQDLKELGDDSLPQEGYMGFSIGVRSASLRSFSSDRSNTLNRSSYARDSMMIEEILAPTKDTHLAVTRDYDAECLRRYSWTPDTIDHSNTVSSPIHSGFLVSFMVDARGGSMRGSRSNGMRIIIPPRKCTAPTRITCRLAKRHKLAYPPPMVEGEGLVSRLVEVGPAGAQFLGPVIVEIPHFGSMRGKERELIVLRSDNGDTWKEHQYDCHPSDITDILNGMDEELDSNAELEKKRICRIITRDFPQYFAVVSRIKQESNHMGPEGGTLTSLTVPMVQASFPQGALTKKIRVGLQAQPVPDDMVRNLLGNRATFSPIVTVEPRRRKFHKPITMTIPVPPRSAEGHPSGPRGDSTPCLRLLCSITGGTSPAQWEDITGTTPLSFVTDCVSFTTNVSARFWLADCHQIPETVGLASQLYRELICVPYLAKFVVFAKMNDPVESRLRCFCMTDDKVDKTLEQQENFEEVARSKDIEVLEGKPIHVDCYGNLSPLTKSGQQLIFNFFSFKENRLPFNVKVRDMGQEPCGRLSFLKEPKTTKGLPQTAICNLNITLPTHKKTEKPDRRHTFASLALRPQSPCERTDLRMAIVADHLGLSWTELAREMDFSVDEINHIRVENPNSLTAQSFMLLKKWVSRDGKNATTDALTGVLTKVNRMDIVTLLEGPIFDYGNISGTRSFADDNAVYLDQADGKKKDPWACVKQKRFSTTYAFCVSIPFSISVMLLNCIHQQRFSESGSDEERTVTTRVFRRRVILKGEQAKNIPGESVTEEQFTDEDGNIITRKVIRKVIRRVSTPTPDDQGGDRGSWDRGDPWPCPFLLEEELEVGMTME</sequence>
<dbReference type="Pfam" id="PF00791">
    <property type="entry name" value="ZU5"/>
    <property type="match status" value="1"/>
</dbReference>
<evidence type="ECO:0000256" key="2">
    <source>
        <dbReference type="ARBA" id="ARBA00004371"/>
    </source>
</evidence>
<dbReference type="SMART" id="SM00005">
    <property type="entry name" value="DEATH"/>
    <property type="match status" value="1"/>
</dbReference>
<dbReference type="FunFam" id="1.25.40.20:FF:000001">
    <property type="entry name" value="Ankyrin-2 isoform 2"/>
    <property type="match status" value="1"/>
</dbReference>
<evidence type="ECO:0000313" key="19">
    <source>
        <dbReference type="Ensembl" id="ENSOMYP00000090601.2"/>
    </source>
</evidence>
<feature type="repeat" description="ANK" evidence="15">
    <location>
        <begin position="80"/>
        <end position="112"/>
    </location>
</feature>
<evidence type="ECO:0000256" key="3">
    <source>
        <dbReference type="ARBA" id="ARBA00022475"/>
    </source>
</evidence>
<evidence type="ECO:0000256" key="8">
    <source>
        <dbReference type="ARBA" id="ARBA00023043"/>
    </source>
</evidence>
<dbReference type="FunFam" id="2.60.220.30:FF:000001">
    <property type="entry name" value="Ankyrin-3 isoform 2"/>
    <property type="match status" value="1"/>
</dbReference>
<dbReference type="FunFam" id="2.60.40.2660:FF:000001">
    <property type="entry name" value="Ankyrin-3 isoform 2"/>
    <property type="match status" value="1"/>
</dbReference>
<feature type="repeat" description="ANK" evidence="15">
    <location>
        <begin position="274"/>
        <end position="306"/>
    </location>
</feature>
<dbReference type="PANTHER" id="PTHR24123:SF74">
    <property type="entry name" value="ANKYRIN 3"/>
    <property type="match status" value="1"/>
</dbReference>
<dbReference type="PANTHER" id="PTHR24123">
    <property type="entry name" value="ANKYRIN REPEAT-CONTAINING"/>
    <property type="match status" value="1"/>
</dbReference>
<feature type="repeat" description="ANK" evidence="15">
    <location>
        <begin position="682"/>
        <end position="714"/>
    </location>
</feature>
<keyword evidence="12" id="KW-0628">Postsynaptic cell membrane</keyword>
<dbReference type="GO" id="GO:0030315">
    <property type="term" value="C:T-tubule"/>
    <property type="evidence" value="ECO:0007669"/>
    <property type="project" value="UniProtKB-SubCell"/>
</dbReference>
<feature type="repeat" description="ANK" evidence="15">
    <location>
        <begin position="47"/>
        <end position="79"/>
    </location>
</feature>
<dbReference type="InterPro" id="IPR000488">
    <property type="entry name" value="Death_dom"/>
</dbReference>
<keyword evidence="9" id="KW-0472">Membrane</keyword>
<dbReference type="PROSITE" id="PS50297">
    <property type="entry name" value="ANK_REP_REGION"/>
    <property type="match status" value="19"/>
</dbReference>
<dbReference type="FunFam" id="2.60.220.30:FF:000002">
    <property type="entry name" value="Ankyrin-3 isoform 2"/>
    <property type="match status" value="1"/>
</dbReference>
<feature type="repeat" description="ANK" evidence="15">
    <location>
        <begin position="113"/>
        <end position="145"/>
    </location>
</feature>
<dbReference type="InterPro" id="IPR002110">
    <property type="entry name" value="Ankyrin_rpt"/>
</dbReference>
<keyword evidence="6" id="KW-0677">Repeat</keyword>
<dbReference type="PROSITE" id="PS50088">
    <property type="entry name" value="ANK_REPEAT"/>
    <property type="match status" value="19"/>
</dbReference>
<dbReference type="FunFam" id="1.25.40.20:FF:000002">
    <property type="entry name" value="Ankyrin-2 isoform 2"/>
    <property type="match status" value="1"/>
</dbReference>
<feature type="repeat" description="ANK" evidence="15">
    <location>
        <begin position="517"/>
        <end position="549"/>
    </location>
</feature>
<dbReference type="GeneTree" id="ENSGT00940000154939"/>
<reference evidence="19" key="3">
    <citation type="submission" date="2025-09" db="UniProtKB">
        <authorList>
            <consortium name="Ensembl"/>
        </authorList>
    </citation>
    <scope>IDENTIFICATION</scope>
</reference>
<feature type="repeat" description="ANK" evidence="15">
    <location>
        <begin position="307"/>
        <end position="339"/>
    </location>
</feature>
<keyword evidence="8 15" id="KW-0040">ANK repeat</keyword>
<dbReference type="InterPro" id="IPR037971">
    <property type="entry name" value="Ank3_Death"/>
</dbReference>
<dbReference type="Gene3D" id="2.60.220.30">
    <property type="match status" value="2"/>
</dbReference>
<evidence type="ECO:0000256" key="1">
    <source>
        <dbReference type="ARBA" id="ARBA00004245"/>
    </source>
</evidence>
<reference evidence="19" key="2">
    <citation type="submission" date="2025-08" db="UniProtKB">
        <authorList>
            <consortium name="Ensembl"/>
        </authorList>
    </citation>
    <scope>IDENTIFICATION</scope>
</reference>
<evidence type="ECO:0000256" key="10">
    <source>
        <dbReference type="ARBA" id="ARBA00023212"/>
    </source>
</evidence>
<feature type="region of interest" description="Disordered" evidence="16">
    <location>
        <begin position="1572"/>
        <end position="1594"/>
    </location>
</feature>
<feature type="domain" description="ZU5" evidence="18">
    <location>
        <begin position="1039"/>
        <end position="1186"/>
    </location>
</feature>
<dbReference type="Pfam" id="PF17809">
    <property type="entry name" value="UPA_2"/>
    <property type="match status" value="1"/>
</dbReference>
<evidence type="ECO:0000259" key="18">
    <source>
        <dbReference type="PROSITE" id="PS51145"/>
    </source>
</evidence>